<reference evidence="4 5" key="1">
    <citation type="submission" date="2013-02" db="EMBL/GenBank/DDBJ databases">
        <title>The Genome Sequence of Acinetobacter sp. ANC 3994.</title>
        <authorList>
            <consortium name="The Broad Institute Genome Sequencing Platform"/>
            <consortium name="The Broad Institute Genome Sequencing Center for Infectious Disease"/>
            <person name="Cerqueira G."/>
            <person name="Feldgarden M."/>
            <person name="Courvalin P."/>
            <person name="Perichon B."/>
            <person name="Grillot-Courvalin C."/>
            <person name="Clermont D."/>
            <person name="Rocha E."/>
            <person name="Yoon E.-J."/>
            <person name="Nemec A."/>
            <person name="Walker B."/>
            <person name="Young S.K."/>
            <person name="Zeng Q."/>
            <person name="Gargeya S."/>
            <person name="Fitzgerald M."/>
            <person name="Haas B."/>
            <person name="Abouelleil A."/>
            <person name="Alvarado L."/>
            <person name="Arachchi H.M."/>
            <person name="Berlin A.M."/>
            <person name="Chapman S.B."/>
            <person name="Dewar J."/>
            <person name="Goldberg J."/>
            <person name="Griggs A."/>
            <person name="Gujja S."/>
            <person name="Hansen M."/>
            <person name="Howarth C."/>
            <person name="Imamovic A."/>
            <person name="Larimer J."/>
            <person name="McCowan C."/>
            <person name="Murphy C."/>
            <person name="Neiman D."/>
            <person name="Pearson M."/>
            <person name="Priest M."/>
            <person name="Roberts A."/>
            <person name="Saif S."/>
            <person name="Shea T."/>
            <person name="Sisk P."/>
            <person name="Sykes S."/>
            <person name="Wortman J."/>
            <person name="Nusbaum C."/>
            <person name="Birren B."/>
        </authorList>
    </citation>
    <scope>NUCLEOTIDE SEQUENCE [LARGE SCALE GENOMIC DNA]</scope>
    <source>
        <strain evidence="4 5">ANC 3994</strain>
    </source>
</reference>
<dbReference type="SUPFAM" id="SSF52218">
    <property type="entry name" value="Flavoproteins"/>
    <property type="match status" value="1"/>
</dbReference>
<dbReference type="PATRIC" id="fig|1217715.3.peg.1620"/>
<evidence type="ECO:0000313" key="5">
    <source>
        <dbReference type="Proteomes" id="UP000013086"/>
    </source>
</evidence>
<dbReference type="eggNOG" id="COG2249">
    <property type="taxonomic scope" value="Bacteria"/>
</dbReference>
<dbReference type="GO" id="GO:0005829">
    <property type="term" value="C:cytosol"/>
    <property type="evidence" value="ECO:0007669"/>
    <property type="project" value="TreeGrafter"/>
</dbReference>
<dbReference type="PANTHER" id="PTHR10204:SF34">
    <property type="entry name" value="NAD(P)H DEHYDROGENASE [QUINONE] 1 ISOFORM 1"/>
    <property type="match status" value="1"/>
</dbReference>
<dbReference type="AlphaFoldDB" id="N8QEI9"/>
<dbReference type="RefSeq" id="WP_004648090.1">
    <property type="nucleotide sequence ID" value="NZ_KB849164.1"/>
</dbReference>
<dbReference type="Gene3D" id="3.40.50.360">
    <property type="match status" value="1"/>
</dbReference>
<dbReference type="PANTHER" id="PTHR10204">
    <property type="entry name" value="NAD P H OXIDOREDUCTASE-RELATED"/>
    <property type="match status" value="1"/>
</dbReference>
<keyword evidence="2" id="KW-0560">Oxidoreductase</keyword>
<dbReference type="Proteomes" id="UP000013086">
    <property type="component" value="Unassembled WGS sequence"/>
</dbReference>
<dbReference type="InterPro" id="IPR029039">
    <property type="entry name" value="Flavoprotein-like_sf"/>
</dbReference>
<evidence type="ECO:0000259" key="3">
    <source>
        <dbReference type="Pfam" id="PF02525"/>
    </source>
</evidence>
<protein>
    <recommendedName>
        <fullName evidence="3">Flavodoxin-like fold domain-containing protein</fullName>
    </recommendedName>
</protein>
<evidence type="ECO:0000256" key="2">
    <source>
        <dbReference type="ARBA" id="ARBA00023002"/>
    </source>
</evidence>
<proteinExistence type="inferred from homology"/>
<dbReference type="GO" id="GO:0003955">
    <property type="term" value="F:NAD(P)H dehydrogenase (quinone) activity"/>
    <property type="evidence" value="ECO:0007669"/>
    <property type="project" value="TreeGrafter"/>
</dbReference>
<dbReference type="HOGENOM" id="CLU_058643_1_0_6"/>
<sequence>MSHSAYKRIVVINGHPSKSSFNAALADAYITSVAKYNVQVDLIEVGQLHFDPNLKNGYEKRMELEPDLIEAWKKIELADHLVWVFPVWWGGLPAVTKGFIDRVFLPSTAFSYYENSNRIKGHLVNKTARIITTLDQPGWFYKWYFAEPSTRQLKKTTLEFCGVKKIKTVYIGSVRGSSELKREKWLRQMEMCAKQDCYNAQSFYLNNKPAANKSGNY</sequence>
<comment type="similarity">
    <text evidence="1">Belongs to the NAD(P)H dehydrogenase (quinone) family.</text>
</comment>
<dbReference type="EMBL" id="APOH01000013">
    <property type="protein sequence ID" value="ENU19729.1"/>
    <property type="molecule type" value="Genomic_DNA"/>
</dbReference>
<dbReference type="InterPro" id="IPR003680">
    <property type="entry name" value="Flavodoxin_fold"/>
</dbReference>
<gene>
    <name evidence="4" type="ORF">F994_01659</name>
</gene>
<dbReference type="InterPro" id="IPR051545">
    <property type="entry name" value="NAD(P)H_dehydrogenase_qn"/>
</dbReference>
<dbReference type="OrthoDB" id="9798454at2"/>
<comment type="caution">
    <text evidence="4">The sequence shown here is derived from an EMBL/GenBank/DDBJ whole genome shotgun (WGS) entry which is preliminary data.</text>
</comment>
<accession>N8QEI9</accession>
<name>N8QEI9_9GAMM</name>
<organism evidence="4 5">
    <name type="scientific">Acinetobacter bohemicus ANC 3994</name>
    <dbReference type="NCBI Taxonomy" id="1217715"/>
    <lineage>
        <taxon>Bacteria</taxon>
        <taxon>Pseudomonadati</taxon>
        <taxon>Pseudomonadota</taxon>
        <taxon>Gammaproteobacteria</taxon>
        <taxon>Moraxellales</taxon>
        <taxon>Moraxellaceae</taxon>
        <taxon>Acinetobacter</taxon>
    </lineage>
</organism>
<evidence type="ECO:0000313" key="4">
    <source>
        <dbReference type="EMBL" id="ENU19729.1"/>
    </source>
</evidence>
<evidence type="ECO:0000256" key="1">
    <source>
        <dbReference type="ARBA" id="ARBA00006252"/>
    </source>
</evidence>
<dbReference type="Pfam" id="PF02525">
    <property type="entry name" value="Flavodoxin_2"/>
    <property type="match status" value="1"/>
</dbReference>
<feature type="domain" description="Flavodoxin-like fold" evidence="3">
    <location>
        <begin position="7"/>
        <end position="187"/>
    </location>
</feature>